<keyword evidence="5" id="KW-1185">Reference proteome</keyword>
<evidence type="ECO:0000259" key="3">
    <source>
        <dbReference type="Pfam" id="PF00534"/>
    </source>
</evidence>
<evidence type="ECO:0000313" key="5">
    <source>
        <dbReference type="Proteomes" id="UP000034037"/>
    </source>
</evidence>
<organism evidence="4 5">
    <name type="scientific">[Brevibacterium] flavum</name>
    <dbReference type="NCBI Taxonomy" id="92706"/>
    <lineage>
        <taxon>Bacteria</taxon>
        <taxon>Bacillati</taxon>
        <taxon>Actinomycetota</taxon>
        <taxon>Actinomycetes</taxon>
        <taxon>Mycobacteriales</taxon>
        <taxon>Corynebacteriaceae</taxon>
        <taxon>Corynebacterium</taxon>
    </lineage>
</organism>
<dbReference type="PANTHER" id="PTHR12526">
    <property type="entry name" value="GLYCOSYLTRANSFERASE"/>
    <property type="match status" value="1"/>
</dbReference>
<protein>
    <submittedName>
        <fullName evidence="4">Glycosyl transferase family 1</fullName>
    </submittedName>
</protein>
<dbReference type="EMBL" id="CP011309">
    <property type="protein sequence ID" value="AKF26094.1"/>
    <property type="molecule type" value="Genomic_DNA"/>
</dbReference>
<dbReference type="HOGENOM" id="CLU_009583_13_0_11"/>
<evidence type="ECO:0000256" key="2">
    <source>
        <dbReference type="ARBA" id="ARBA00022679"/>
    </source>
</evidence>
<dbReference type="AlphaFoldDB" id="A0A0F6SQF0"/>
<dbReference type="Pfam" id="PF00534">
    <property type="entry name" value="Glycos_transf_1"/>
    <property type="match status" value="1"/>
</dbReference>
<dbReference type="Proteomes" id="UP000034037">
    <property type="component" value="Chromosome"/>
</dbReference>
<name>A0A0F6SQF0_9CORY</name>
<dbReference type="CDD" id="cd03801">
    <property type="entry name" value="GT4_PimA-like"/>
    <property type="match status" value="1"/>
</dbReference>
<keyword evidence="2 4" id="KW-0808">Transferase</keyword>
<dbReference type="InterPro" id="IPR001296">
    <property type="entry name" value="Glyco_trans_1"/>
</dbReference>
<evidence type="ECO:0000313" key="4">
    <source>
        <dbReference type="EMBL" id="AKF26094.1"/>
    </source>
</evidence>
<accession>A0A0F6SQF0</accession>
<gene>
    <name evidence="4" type="ORF">YH66_00200</name>
</gene>
<dbReference type="SUPFAM" id="SSF53756">
    <property type="entry name" value="UDP-Glycosyltransferase/glycogen phosphorylase"/>
    <property type="match status" value="1"/>
</dbReference>
<dbReference type="Gene3D" id="3.40.50.2000">
    <property type="entry name" value="Glycogen Phosphorylase B"/>
    <property type="match status" value="2"/>
</dbReference>
<dbReference type="PATRIC" id="fig|92706.3.peg.39"/>
<keyword evidence="1" id="KW-0328">Glycosyltransferase</keyword>
<proteinExistence type="predicted"/>
<evidence type="ECO:0000256" key="1">
    <source>
        <dbReference type="ARBA" id="ARBA00022676"/>
    </source>
</evidence>
<dbReference type="GO" id="GO:0016757">
    <property type="term" value="F:glycosyltransferase activity"/>
    <property type="evidence" value="ECO:0007669"/>
    <property type="project" value="UniProtKB-KW"/>
</dbReference>
<sequence>MGLPFLWFFSAKEIRKISADADTIIVNSTFALPAVGLAFPMHGRKRGGPVISWLVHDTITSLKQRVVAKLGAHSITRAVAVSEVTAASVRPFVGTVLVQPNGVEVPSEVVAVKHSQVPTIGILAAITKWKGHDILLEAVALLPNVHVDIAGEVFAGSEDFEAALRERARQPDLQGRVHFLGHVNKQDVFQKWNALISASTSPEAGPLGVLEAMAYGVPVIATNHGGAAEYLRDGAGILVTPSDPQDLANGIRRILENPEQTTQIIEVARQRVVAHHNLAHTRKRMLEVLN</sequence>
<dbReference type="PANTHER" id="PTHR12526:SF510">
    <property type="entry name" value="D-INOSITOL 3-PHOSPHATE GLYCOSYLTRANSFERASE"/>
    <property type="match status" value="1"/>
</dbReference>
<reference evidence="4 5" key="1">
    <citation type="submission" date="2015-04" db="EMBL/GenBank/DDBJ databases">
        <title>Complete Genome Sequence of Brevibacterium flavum ATCC 15168.</title>
        <authorList>
            <person name="Ahn J."/>
            <person name="Park G."/>
            <person name="Jeon W."/>
            <person name="Jang Y."/>
            <person name="Jang M."/>
            <person name="Lee H."/>
            <person name="Lee H."/>
        </authorList>
    </citation>
    <scope>NUCLEOTIDE SEQUENCE [LARGE SCALE GENOMIC DNA]</scope>
    <source>
        <strain evidence="4 5">ATCC 15168</strain>
    </source>
</reference>
<feature type="domain" description="Glycosyl transferase family 1" evidence="3">
    <location>
        <begin position="116"/>
        <end position="271"/>
    </location>
</feature>